<dbReference type="PANTHER" id="PTHR30126:SF39">
    <property type="entry name" value="HTH-TYPE TRANSCRIPTIONAL REGULATOR CYSL"/>
    <property type="match status" value="1"/>
</dbReference>
<dbReference type="Proteomes" id="UP000543556">
    <property type="component" value="Unassembled WGS sequence"/>
</dbReference>
<keyword evidence="2" id="KW-0805">Transcription regulation</keyword>
<keyword evidence="5" id="KW-0732">Signal</keyword>
<dbReference type="PRINTS" id="PR00039">
    <property type="entry name" value="HTHLYSR"/>
</dbReference>
<dbReference type="Gene3D" id="3.40.190.290">
    <property type="match status" value="1"/>
</dbReference>
<reference evidence="7 8" key="1">
    <citation type="submission" date="2020-02" db="EMBL/GenBank/DDBJ databases">
        <title>Genome sequence of strain AETb3-4.</title>
        <authorList>
            <person name="Gao J."/>
            <person name="Zhang X."/>
        </authorList>
    </citation>
    <scope>NUCLEOTIDE SEQUENCE [LARGE SCALE GENOMIC DNA]</scope>
    <source>
        <strain evidence="7 8">AETb3-4</strain>
    </source>
</reference>
<dbReference type="AlphaFoldDB" id="A0A7Y7IJT7"/>
<dbReference type="SUPFAM" id="SSF46785">
    <property type="entry name" value="Winged helix' DNA-binding domain"/>
    <property type="match status" value="1"/>
</dbReference>
<feature type="domain" description="HTH lysR-type" evidence="6">
    <location>
        <begin position="3"/>
        <end position="60"/>
    </location>
</feature>
<dbReference type="InterPro" id="IPR000847">
    <property type="entry name" value="LysR_HTH_N"/>
</dbReference>
<dbReference type="InterPro" id="IPR005119">
    <property type="entry name" value="LysR_subst-bd"/>
</dbReference>
<dbReference type="PANTHER" id="PTHR30126">
    <property type="entry name" value="HTH-TYPE TRANSCRIPTIONAL REGULATOR"/>
    <property type="match status" value="1"/>
</dbReference>
<dbReference type="SUPFAM" id="SSF53850">
    <property type="entry name" value="Periplasmic binding protein-like II"/>
    <property type="match status" value="1"/>
</dbReference>
<evidence type="ECO:0000259" key="6">
    <source>
        <dbReference type="PROSITE" id="PS50931"/>
    </source>
</evidence>
<sequence length="323" mass="33580">MAMTARQLQAFALVAKLGSLHAAAAALGVSEPAVSAALAALRRDLGDVLFVRAGSGIALTPGGRVLAIHAEEVVGLVAAIRRDVSQAQRSGQGLRVLATAAFAEHAAGRLLDVFARRHADIPLEVVVEGSSEIAALLTRRSYDIALGARPELAAMAGVESVPVLRYRRVLVAAPSHPLARFSGPAPAPALLEHQWFAGPRGIEKATEEGRWLAAVGRPPDVVNLTSETDALAAVRAGEGVMLALEHVVRAELGTDALVAVVAAGTPITGMWWASTLDRGRSTGQARALQRFAATAEATAAMVARRGSRGLAQRGSKVHVALWS</sequence>
<accession>A0A7Y7IJT7</accession>
<dbReference type="Pfam" id="PF03466">
    <property type="entry name" value="LysR_substrate"/>
    <property type="match status" value="1"/>
</dbReference>
<keyword evidence="3" id="KW-0238">DNA-binding</keyword>
<keyword evidence="4" id="KW-0804">Transcription</keyword>
<protein>
    <submittedName>
        <fullName evidence="7">LysR family transcriptional regulator</fullName>
    </submittedName>
</protein>
<evidence type="ECO:0000256" key="5">
    <source>
        <dbReference type="SAM" id="SignalP"/>
    </source>
</evidence>
<comment type="similarity">
    <text evidence="1">Belongs to the LysR transcriptional regulatory family.</text>
</comment>
<keyword evidence="8" id="KW-1185">Reference proteome</keyword>
<comment type="caution">
    <text evidence="7">The sequence shown here is derived from an EMBL/GenBank/DDBJ whole genome shotgun (WGS) entry which is preliminary data.</text>
</comment>
<dbReference type="GO" id="GO:0003700">
    <property type="term" value="F:DNA-binding transcription factor activity"/>
    <property type="evidence" value="ECO:0007669"/>
    <property type="project" value="InterPro"/>
</dbReference>
<dbReference type="PROSITE" id="PS50931">
    <property type="entry name" value="HTH_LYSR"/>
    <property type="match status" value="1"/>
</dbReference>
<dbReference type="EMBL" id="JAAMFM010000031">
    <property type="protein sequence ID" value="NVM96435.1"/>
    <property type="molecule type" value="Genomic_DNA"/>
</dbReference>
<evidence type="ECO:0000313" key="8">
    <source>
        <dbReference type="Proteomes" id="UP000543556"/>
    </source>
</evidence>
<feature type="signal peptide" evidence="5">
    <location>
        <begin position="1"/>
        <end position="22"/>
    </location>
</feature>
<evidence type="ECO:0000313" key="7">
    <source>
        <dbReference type="EMBL" id="NVM96435.1"/>
    </source>
</evidence>
<name>A0A7Y7IJT7_9MICC</name>
<proteinExistence type="inferred from homology"/>
<evidence type="ECO:0000256" key="3">
    <source>
        <dbReference type="ARBA" id="ARBA00023125"/>
    </source>
</evidence>
<dbReference type="RefSeq" id="WP_246296149.1">
    <property type="nucleotide sequence ID" value="NZ_JAAMFM010000031.1"/>
</dbReference>
<dbReference type="InterPro" id="IPR036388">
    <property type="entry name" value="WH-like_DNA-bd_sf"/>
</dbReference>
<dbReference type="Pfam" id="PF00126">
    <property type="entry name" value="HTH_1"/>
    <property type="match status" value="1"/>
</dbReference>
<feature type="chain" id="PRO_5038744323" evidence="5">
    <location>
        <begin position="23"/>
        <end position="323"/>
    </location>
</feature>
<organism evidence="7 8">
    <name type="scientific">Arthrobacter wenxiniae</name>
    <dbReference type="NCBI Taxonomy" id="2713570"/>
    <lineage>
        <taxon>Bacteria</taxon>
        <taxon>Bacillati</taxon>
        <taxon>Actinomycetota</taxon>
        <taxon>Actinomycetes</taxon>
        <taxon>Micrococcales</taxon>
        <taxon>Micrococcaceae</taxon>
        <taxon>Arthrobacter</taxon>
    </lineage>
</organism>
<evidence type="ECO:0000256" key="1">
    <source>
        <dbReference type="ARBA" id="ARBA00009437"/>
    </source>
</evidence>
<evidence type="ECO:0000256" key="2">
    <source>
        <dbReference type="ARBA" id="ARBA00023015"/>
    </source>
</evidence>
<evidence type="ECO:0000256" key="4">
    <source>
        <dbReference type="ARBA" id="ARBA00023163"/>
    </source>
</evidence>
<dbReference type="Gene3D" id="1.10.10.10">
    <property type="entry name" value="Winged helix-like DNA-binding domain superfamily/Winged helix DNA-binding domain"/>
    <property type="match status" value="1"/>
</dbReference>
<dbReference type="GO" id="GO:0000976">
    <property type="term" value="F:transcription cis-regulatory region binding"/>
    <property type="evidence" value="ECO:0007669"/>
    <property type="project" value="TreeGrafter"/>
</dbReference>
<dbReference type="InterPro" id="IPR036390">
    <property type="entry name" value="WH_DNA-bd_sf"/>
</dbReference>
<gene>
    <name evidence="7" type="ORF">G6034_16280</name>
</gene>